<feature type="region of interest" description="Disordered" evidence="1">
    <location>
        <begin position="1"/>
        <end position="21"/>
    </location>
</feature>
<protein>
    <submittedName>
        <fullName evidence="2">Uncharacterized protein</fullName>
    </submittedName>
</protein>
<proteinExistence type="predicted"/>
<comment type="caution">
    <text evidence="2">The sequence shown here is derived from an EMBL/GenBank/DDBJ whole genome shotgun (WGS) entry which is preliminary data.</text>
</comment>
<dbReference type="AlphaFoldDB" id="A0AAV7SGX4"/>
<sequence length="103" mass="11244">MVTSGTAVGSRREHSTRRGSRALMVRGPLPHQPLQAATEETSDAILLRIEASPRASSFRRLKLTRKAGQRARGGGTDPRALGWSRQRDTRNVLQGKAVAQVTE</sequence>
<accession>A0AAV7SGX4</accession>
<organism evidence="2 3">
    <name type="scientific">Pleurodeles waltl</name>
    <name type="common">Iberian ribbed newt</name>
    <dbReference type="NCBI Taxonomy" id="8319"/>
    <lineage>
        <taxon>Eukaryota</taxon>
        <taxon>Metazoa</taxon>
        <taxon>Chordata</taxon>
        <taxon>Craniata</taxon>
        <taxon>Vertebrata</taxon>
        <taxon>Euteleostomi</taxon>
        <taxon>Amphibia</taxon>
        <taxon>Batrachia</taxon>
        <taxon>Caudata</taxon>
        <taxon>Salamandroidea</taxon>
        <taxon>Salamandridae</taxon>
        <taxon>Pleurodelinae</taxon>
        <taxon>Pleurodeles</taxon>
    </lineage>
</organism>
<dbReference type="Proteomes" id="UP001066276">
    <property type="component" value="Chromosome 4_2"/>
</dbReference>
<gene>
    <name evidence="2" type="ORF">NDU88_003785</name>
</gene>
<evidence type="ECO:0000313" key="3">
    <source>
        <dbReference type="Proteomes" id="UP001066276"/>
    </source>
</evidence>
<keyword evidence="3" id="KW-1185">Reference proteome</keyword>
<evidence type="ECO:0000256" key="1">
    <source>
        <dbReference type="SAM" id="MobiDB-lite"/>
    </source>
</evidence>
<reference evidence="2" key="1">
    <citation type="journal article" date="2022" name="bioRxiv">
        <title>Sequencing and chromosome-scale assembly of the giantPleurodeles waltlgenome.</title>
        <authorList>
            <person name="Brown T."/>
            <person name="Elewa A."/>
            <person name="Iarovenko S."/>
            <person name="Subramanian E."/>
            <person name="Araus A.J."/>
            <person name="Petzold A."/>
            <person name="Susuki M."/>
            <person name="Suzuki K.-i.T."/>
            <person name="Hayashi T."/>
            <person name="Toyoda A."/>
            <person name="Oliveira C."/>
            <person name="Osipova E."/>
            <person name="Leigh N.D."/>
            <person name="Simon A."/>
            <person name="Yun M.H."/>
        </authorList>
    </citation>
    <scope>NUCLEOTIDE SEQUENCE</scope>
    <source>
        <strain evidence="2">20211129_DDA</strain>
        <tissue evidence="2">Liver</tissue>
    </source>
</reference>
<name>A0AAV7SGX4_PLEWA</name>
<evidence type="ECO:0000313" key="2">
    <source>
        <dbReference type="EMBL" id="KAJ1163325.1"/>
    </source>
</evidence>
<dbReference type="EMBL" id="JANPWB010000008">
    <property type="protein sequence ID" value="KAJ1163325.1"/>
    <property type="molecule type" value="Genomic_DNA"/>
</dbReference>